<dbReference type="InParanoid" id="A0A3N4LFP3"/>
<dbReference type="Proteomes" id="UP000267821">
    <property type="component" value="Unassembled WGS sequence"/>
</dbReference>
<dbReference type="AlphaFoldDB" id="A0A3N4LFP3"/>
<reference evidence="1 2" key="1">
    <citation type="journal article" date="2018" name="Nat. Ecol. Evol.">
        <title>Pezizomycetes genomes reveal the molecular basis of ectomycorrhizal truffle lifestyle.</title>
        <authorList>
            <person name="Murat C."/>
            <person name="Payen T."/>
            <person name="Noel B."/>
            <person name="Kuo A."/>
            <person name="Morin E."/>
            <person name="Chen J."/>
            <person name="Kohler A."/>
            <person name="Krizsan K."/>
            <person name="Balestrini R."/>
            <person name="Da Silva C."/>
            <person name="Montanini B."/>
            <person name="Hainaut M."/>
            <person name="Levati E."/>
            <person name="Barry K.W."/>
            <person name="Belfiori B."/>
            <person name="Cichocki N."/>
            <person name="Clum A."/>
            <person name="Dockter R.B."/>
            <person name="Fauchery L."/>
            <person name="Guy J."/>
            <person name="Iotti M."/>
            <person name="Le Tacon F."/>
            <person name="Lindquist E.A."/>
            <person name="Lipzen A."/>
            <person name="Malagnac F."/>
            <person name="Mello A."/>
            <person name="Molinier V."/>
            <person name="Miyauchi S."/>
            <person name="Poulain J."/>
            <person name="Riccioni C."/>
            <person name="Rubini A."/>
            <person name="Sitrit Y."/>
            <person name="Splivallo R."/>
            <person name="Traeger S."/>
            <person name="Wang M."/>
            <person name="Zifcakova L."/>
            <person name="Wipf D."/>
            <person name="Zambonelli A."/>
            <person name="Paolocci F."/>
            <person name="Nowrousian M."/>
            <person name="Ottonello S."/>
            <person name="Baldrian P."/>
            <person name="Spatafora J.W."/>
            <person name="Henrissat B."/>
            <person name="Nagy L.G."/>
            <person name="Aury J.M."/>
            <person name="Wincker P."/>
            <person name="Grigoriev I.V."/>
            <person name="Bonfante P."/>
            <person name="Martin F.M."/>
        </authorList>
    </citation>
    <scope>NUCLEOTIDE SEQUENCE [LARGE SCALE GENOMIC DNA]</scope>
    <source>
        <strain evidence="1 2">ATCC MYA-4762</strain>
    </source>
</reference>
<name>A0A3N4LFP3_9PEZI</name>
<sequence>MTSRKGRSNVIAEIMQTGPAAYDSGWPEVNPAFLYIHTYPVSSFWLFEQYSKFEVQF</sequence>
<keyword evidence="2" id="KW-1185">Reference proteome</keyword>
<proteinExistence type="predicted"/>
<dbReference type="EMBL" id="ML121558">
    <property type="protein sequence ID" value="RPB21546.1"/>
    <property type="molecule type" value="Genomic_DNA"/>
</dbReference>
<evidence type="ECO:0000313" key="2">
    <source>
        <dbReference type="Proteomes" id="UP000267821"/>
    </source>
</evidence>
<organism evidence="1 2">
    <name type="scientific">Terfezia boudieri ATCC MYA-4762</name>
    <dbReference type="NCBI Taxonomy" id="1051890"/>
    <lineage>
        <taxon>Eukaryota</taxon>
        <taxon>Fungi</taxon>
        <taxon>Dikarya</taxon>
        <taxon>Ascomycota</taxon>
        <taxon>Pezizomycotina</taxon>
        <taxon>Pezizomycetes</taxon>
        <taxon>Pezizales</taxon>
        <taxon>Pezizaceae</taxon>
        <taxon>Terfezia</taxon>
    </lineage>
</organism>
<accession>A0A3N4LFP3</accession>
<protein>
    <submittedName>
        <fullName evidence="1">Uncharacterized protein</fullName>
    </submittedName>
</protein>
<evidence type="ECO:0000313" key="1">
    <source>
        <dbReference type="EMBL" id="RPB21546.1"/>
    </source>
</evidence>
<gene>
    <name evidence="1" type="ORF">L211DRAFT_419980</name>
</gene>